<dbReference type="EMBL" id="JACXWA010000001">
    <property type="protein sequence ID" value="MBD3869730.1"/>
    <property type="molecule type" value="Genomic_DNA"/>
</dbReference>
<evidence type="ECO:0000313" key="2">
    <source>
        <dbReference type="EMBL" id="MBD3869730.1"/>
    </source>
</evidence>
<accession>A0A8J6Y342</accession>
<dbReference type="Proteomes" id="UP000598633">
    <property type="component" value="Unassembled WGS sequence"/>
</dbReference>
<keyword evidence="1" id="KW-0732">Signal</keyword>
<reference evidence="2 3" key="1">
    <citation type="submission" date="2020-08" db="EMBL/GenBank/DDBJ databases">
        <title>Acidobacteriota in marine sediments use diverse sulfur dissimilation pathways.</title>
        <authorList>
            <person name="Wasmund K."/>
        </authorList>
    </citation>
    <scope>NUCLEOTIDE SEQUENCE [LARGE SCALE GENOMIC DNA]</scope>
    <source>
        <strain evidence="2">MAG AM3-A</strain>
    </source>
</reference>
<comment type="caution">
    <text evidence="2">The sequence shown here is derived from an EMBL/GenBank/DDBJ whole genome shotgun (WGS) entry which is preliminary data.</text>
</comment>
<feature type="signal peptide" evidence="1">
    <location>
        <begin position="1"/>
        <end position="19"/>
    </location>
</feature>
<dbReference type="AlphaFoldDB" id="A0A8J6Y342"/>
<evidence type="ECO:0000313" key="3">
    <source>
        <dbReference type="Proteomes" id="UP000598633"/>
    </source>
</evidence>
<organism evidence="2 3">
    <name type="scientific">Candidatus Sulfomarinibacter kjeldsenii</name>
    <dbReference type="NCBI Taxonomy" id="2885994"/>
    <lineage>
        <taxon>Bacteria</taxon>
        <taxon>Pseudomonadati</taxon>
        <taxon>Acidobacteriota</taxon>
        <taxon>Thermoanaerobaculia</taxon>
        <taxon>Thermoanaerobaculales</taxon>
        <taxon>Candidatus Sulfomarinibacteraceae</taxon>
        <taxon>Candidatus Sulfomarinibacter</taxon>
    </lineage>
</organism>
<protein>
    <submittedName>
        <fullName evidence="2">Uncharacterized protein</fullName>
    </submittedName>
</protein>
<name>A0A8J6Y342_9BACT</name>
<evidence type="ECO:0000256" key="1">
    <source>
        <dbReference type="SAM" id="SignalP"/>
    </source>
</evidence>
<gene>
    <name evidence="2" type="ORF">IFJ97_00025</name>
</gene>
<proteinExistence type="predicted"/>
<feature type="chain" id="PRO_5035178908" evidence="1">
    <location>
        <begin position="20"/>
        <end position="239"/>
    </location>
</feature>
<sequence length="239" mass="26353">MGRVVLILLAFALMQPALAVGQVAESLREQVKVRESLLAKQLQDLGDMREELREIWTRLEQQTGGMLRAQQEGESVESLQLRDVDLRKAETELLAGLFEAQQKRSSLLENRTMIASIELEVQRLSAEIGGPEAPLNGAWRFAVEPGQEGVAFLQQQGTLVSGTYSLSGGFSGSFRGTFVAGKVRLERIDSQFGFAAIYYGRLVGRGQNARLQGNWEATQLASGLPSRGTWTARRVVDEE</sequence>